<evidence type="ECO:0000313" key="5">
    <source>
        <dbReference type="Proteomes" id="UP000006727"/>
    </source>
</evidence>
<dbReference type="GeneID" id="112274312"/>
<evidence type="ECO:0000313" key="3">
    <source>
        <dbReference type="EMBL" id="PNR31868.1"/>
    </source>
</evidence>
<dbReference type="GO" id="GO:0032436">
    <property type="term" value="P:positive regulation of proteasomal ubiquitin-dependent protein catabolic process"/>
    <property type="evidence" value="ECO:0000318"/>
    <property type="project" value="GO_Central"/>
</dbReference>
<accession>A0A2K1IRH9</accession>
<feature type="region of interest" description="Disordered" evidence="2">
    <location>
        <begin position="531"/>
        <end position="594"/>
    </location>
</feature>
<dbReference type="PANTHER" id="PTHR13374">
    <property type="entry name" value="DET1 HOMOLOG DE-ETIOLATED-1 HOMOLOG"/>
    <property type="match status" value="1"/>
</dbReference>
<organism evidence="3">
    <name type="scientific">Physcomitrium patens</name>
    <name type="common">Spreading-leaved earth moss</name>
    <name type="synonym">Physcomitrella patens</name>
    <dbReference type="NCBI Taxonomy" id="3218"/>
    <lineage>
        <taxon>Eukaryota</taxon>
        <taxon>Viridiplantae</taxon>
        <taxon>Streptophyta</taxon>
        <taxon>Embryophyta</taxon>
        <taxon>Bryophyta</taxon>
        <taxon>Bryophytina</taxon>
        <taxon>Bryopsida</taxon>
        <taxon>Funariidae</taxon>
        <taxon>Funariales</taxon>
        <taxon>Funariaceae</taxon>
        <taxon>Physcomitrium</taxon>
    </lineage>
</organism>
<feature type="coiled-coil region" evidence="1">
    <location>
        <begin position="241"/>
        <end position="268"/>
    </location>
</feature>
<dbReference type="Gramene" id="Pp3c21_10400V3.3">
    <property type="protein sequence ID" value="Pp3c21_10400V3.3"/>
    <property type="gene ID" value="Pp3c21_10400"/>
</dbReference>
<dbReference type="OrthoDB" id="18339at2759"/>
<reference evidence="3 5" key="2">
    <citation type="journal article" date="2018" name="Plant J.">
        <title>The Physcomitrella patens chromosome-scale assembly reveals moss genome structure and evolution.</title>
        <authorList>
            <person name="Lang D."/>
            <person name="Ullrich K.K."/>
            <person name="Murat F."/>
            <person name="Fuchs J."/>
            <person name="Jenkins J."/>
            <person name="Haas F.B."/>
            <person name="Piednoel M."/>
            <person name="Gundlach H."/>
            <person name="Van Bel M."/>
            <person name="Meyberg R."/>
            <person name="Vives C."/>
            <person name="Morata J."/>
            <person name="Symeonidi A."/>
            <person name="Hiss M."/>
            <person name="Muchero W."/>
            <person name="Kamisugi Y."/>
            <person name="Saleh O."/>
            <person name="Blanc G."/>
            <person name="Decker E.L."/>
            <person name="van Gessel N."/>
            <person name="Grimwood J."/>
            <person name="Hayes R.D."/>
            <person name="Graham S.W."/>
            <person name="Gunter L.E."/>
            <person name="McDaniel S.F."/>
            <person name="Hoernstein S.N.W."/>
            <person name="Larsson A."/>
            <person name="Li F.W."/>
            <person name="Perroud P.F."/>
            <person name="Phillips J."/>
            <person name="Ranjan P."/>
            <person name="Rokshar D.S."/>
            <person name="Rothfels C.J."/>
            <person name="Schneider L."/>
            <person name="Shu S."/>
            <person name="Stevenson D.W."/>
            <person name="Thummler F."/>
            <person name="Tillich M."/>
            <person name="Villarreal Aguilar J.C."/>
            <person name="Widiez T."/>
            <person name="Wong G.K."/>
            <person name="Wymore A."/>
            <person name="Zhang Y."/>
            <person name="Zimmer A.D."/>
            <person name="Quatrano R.S."/>
            <person name="Mayer K.F.X."/>
            <person name="Goodstein D."/>
            <person name="Casacuberta J.M."/>
            <person name="Vandepoele K."/>
            <person name="Reski R."/>
            <person name="Cuming A.C."/>
            <person name="Tuskan G.A."/>
            <person name="Maumus F."/>
            <person name="Salse J."/>
            <person name="Schmutz J."/>
            <person name="Rensing S.A."/>
        </authorList>
    </citation>
    <scope>NUCLEOTIDE SEQUENCE [LARGE SCALE GENOMIC DNA]</scope>
    <source>
        <strain evidence="4 5">cv. Gransden 2004</strain>
    </source>
</reference>
<dbReference type="GO" id="GO:0031625">
    <property type="term" value="F:ubiquitin protein ligase binding"/>
    <property type="evidence" value="ECO:0000318"/>
    <property type="project" value="GO_Central"/>
</dbReference>
<feature type="region of interest" description="Disordered" evidence="2">
    <location>
        <begin position="477"/>
        <end position="510"/>
    </location>
</feature>
<dbReference type="Gramene" id="Pp3c21_10400V3.2">
    <property type="protein sequence ID" value="Pp3c21_10400V3.2"/>
    <property type="gene ID" value="Pp3c21_10400"/>
</dbReference>
<dbReference type="Proteomes" id="UP000006727">
    <property type="component" value="Chromosome 21"/>
</dbReference>
<evidence type="ECO:0000256" key="2">
    <source>
        <dbReference type="SAM" id="MobiDB-lite"/>
    </source>
</evidence>
<dbReference type="EnsemblPlants" id="Pp3c21_10400V3.2">
    <property type="protein sequence ID" value="Pp3c21_10400V3.2"/>
    <property type="gene ID" value="Pp3c21_10400"/>
</dbReference>
<dbReference type="GO" id="GO:0005634">
    <property type="term" value="C:nucleus"/>
    <property type="evidence" value="ECO:0000318"/>
    <property type="project" value="GO_Central"/>
</dbReference>
<dbReference type="GO" id="GO:1990756">
    <property type="term" value="F:ubiquitin-like ligase-substrate adaptor activity"/>
    <property type="evidence" value="ECO:0000318"/>
    <property type="project" value="GO_Central"/>
</dbReference>
<dbReference type="EnsemblPlants" id="Pp3c21_10400V3.1">
    <property type="protein sequence ID" value="Pp3c21_10400V3.1"/>
    <property type="gene ID" value="Pp3c21_10400"/>
</dbReference>
<name>A0A2K1IRH9_PHYPA</name>
<reference evidence="3 5" key="1">
    <citation type="journal article" date="2008" name="Science">
        <title>The Physcomitrella genome reveals evolutionary insights into the conquest of land by plants.</title>
        <authorList>
            <person name="Rensing S."/>
            <person name="Lang D."/>
            <person name="Zimmer A."/>
            <person name="Terry A."/>
            <person name="Salamov A."/>
            <person name="Shapiro H."/>
            <person name="Nishiyama T."/>
            <person name="Perroud P.-F."/>
            <person name="Lindquist E."/>
            <person name="Kamisugi Y."/>
            <person name="Tanahashi T."/>
            <person name="Sakakibara K."/>
            <person name="Fujita T."/>
            <person name="Oishi K."/>
            <person name="Shin-I T."/>
            <person name="Kuroki Y."/>
            <person name="Toyoda A."/>
            <person name="Suzuki Y."/>
            <person name="Hashimoto A."/>
            <person name="Yamaguchi K."/>
            <person name="Sugano A."/>
            <person name="Kohara Y."/>
            <person name="Fujiyama A."/>
            <person name="Anterola A."/>
            <person name="Aoki S."/>
            <person name="Ashton N."/>
            <person name="Barbazuk W.B."/>
            <person name="Barker E."/>
            <person name="Bennetzen J."/>
            <person name="Bezanilla M."/>
            <person name="Blankenship R."/>
            <person name="Cho S.H."/>
            <person name="Dutcher S."/>
            <person name="Estelle M."/>
            <person name="Fawcett J.A."/>
            <person name="Gundlach H."/>
            <person name="Hanada K."/>
            <person name="Heyl A."/>
            <person name="Hicks K.A."/>
            <person name="Hugh J."/>
            <person name="Lohr M."/>
            <person name="Mayer K."/>
            <person name="Melkozernov A."/>
            <person name="Murata T."/>
            <person name="Nelson D."/>
            <person name="Pils B."/>
            <person name="Prigge M."/>
            <person name="Reiss B."/>
            <person name="Renner T."/>
            <person name="Rombauts S."/>
            <person name="Rushton P."/>
            <person name="Sanderfoot A."/>
            <person name="Schween G."/>
            <person name="Shiu S.-H."/>
            <person name="Stueber K."/>
            <person name="Theodoulou F.L."/>
            <person name="Tu H."/>
            <person name="Van de Peer Y."/>
            <person name="Verrier P.J."/>
            <person name="Waters E."/>
            <person name="Wood A."/>
            <person name="Yang L."/>
            <person name="Cove D."/>
            <person name="Cuming A."/>
            <person name="Hasebe M."/>
            <person name="Lucas S."/>
            <person name="Mishler D.B."/>
            <person name="Reski R."/>
            <person name="Grigoriev I."/>
            <person name="Quatrano R.S."/>
            <person name="Boore J.L."/>
        </authorList>
    </citation>
    <scope>NUCLEOTIDE SEQUENCE [LARGE SCALE GENOMIC DNA]</scope>
    <source>
        <strain evidence="4 5">cv. Gransden 2004</strain>
    </source>
</reference>
<evidence type="ECO:0000256" key="1">
    <source>
        <dbReference type="SAM" id="Coils"/>
    </source>
</evidence>
<feature type="compositionally biased region" description="Polar residues" evidence="2">
    <location>
        <begin position="479"/>
        <end position="498"/>
    </location>
</feature>
<sequence length="882" mass="98746">MWKQSENIVHRLFSRQVSSGRPNTTIHRARELYENVVPSHTVYEVDCPDQWWRRFTHDGQYLICFSKAQQDLLIYRPLWPTYCSTSDTINDLPSKSKEFESYFSLLHQVPLARGPNEVICKDFFLSTENNLYGIFATSTAPDTNAAATNGAVPGVPCIEKITFLVVRFADGSITGRSVFKDDYIHLAHNAGVFLHDDLLAVLSIRFQRIHILQVRDGGLFLDVRTIGDFCRDDDELILNSQAQAEAKFQEEQRLLRKARGRLDEAEILASVSQSGTTRGKPWTTLIDRKRPRLRDSRASHEDFGSAPAYSHYLGAANGVSHGDVIDVAHEGYFRGLGTGRDGPAADLSTPSGNGNMRILTGGEYDSHANGNLHIRRFRLGVDSASHSNGYNHVRSFPVGRETGIPSSLQVRRLAPERDNRNYEPPSGRRFGAEVLNGSRENLSGRQFSSERGATHETSTFRLFGNYLSLSGSLFSSSGTDVVSHSEPGSSDGTALNEFSSHRDDAGTSERWIRPVSSVSIHGGSIVLPQNRSDSVIRDEPSLGDASVGPSRTSLERVEQTTTSTEISTGRLGQPGPSNSSISHGSGGLGSMRGGATQSEYEAAASMSVDGVPDGRQMLRGLKQRLLSFILQGIHNEVTTPAVKAQQLKRFYYYFQDYMNLVMWKVQFLDRYHLLIKFGSVDGVILRNSEVSHQNSFFAVYNMETTEILAFYPNSSEELLQLVEHYWDHFRVVPQSPLYMNFISSYSNNIFAREQLRKQKAACISGKIGSYAQVIKRTLASLPHNSQSLSPSAYFDQYLFHFDEKLISSTDRHKPCAEHPIKFISRRRPNTLKFKINPGLELGSNDGHIKRVASFLFHPIFPFVISVQQSFMQTSIVNFHFRR</sequence>
<keyword evidence="1" id="KW-0175">Coiled coil</keyword>
<dbReference type="Gramene" id="Pp3c21_10400V3.1">
    <property type="protein sequence ID" value="Pp3c21_10400V3.1"/>
    <property type="gene ID" value="Pp3c21_10400"/>
</dbReference>
<dbReference type="PaxDb" id="3218-PP1S235_35V6.1"/>
<evidence type="ECO:0000313" key="4">
    <source>
        <dbReference type="EnsemblPlants" id="Pp3c21_10400V3.1"/>
    </source>
</evidence>
<dbReference type="EnsemblPlants" id="Pp3c21_10400V3.3">
    <property type="protein sequence ID" value="Pp3c21_10400V3.3"/>
    <property type="gene ID" value="Pp3c21_10400"/>
</dbReference>
<reference evidence="4" key="3">
    <citation type="submission" date="2020-12" db="UniProtKB">
        <authorList>
            <consortium name="EnsemblPlants"/>
        </authorList>
    </citation>
    <scope>IDENTIFICATION</scope>
</reference>
<dbReference type="STRING" id="3218.A0A2K1IRH9"/>
<dbReference type="AlphaFoldDB" id="A0A2K1IRH9"/>
<keyword evidence="5" id="KW-1185">Reference proteome</keyword>
<dbReference type="Pfam" id="PF09737">
    <property type="entry name" value="Det1"/>
    <property type="match status" value="2"/>
</dbReference>
<protein>
    <recommendedName>
        <fullName evidence="6">Light-mediated development protein DET1</fullName>
    </recommendedName>
</protein>
<evidence type="ECO:0008006" key="6">
    <source>
        <dbReference type="Google" id="ProtNLM"/>
    </source>
</evidence>
<dbReference type="GO" id="GO:0031461">
    <property type="term" value="C:cullin-RING ubiquitin ligase complex"/>
    <property type="evidence" value="ECO:0000318"/>
    <property type="project" value="GO_Central"/>
</dbReference>
<feature type="compositionally biased region" description="Basic and acidic residues" evidence="2">
    <location>
        <begin position="499"/>
        <end position="510"/>
    </location>
</feature>
<dbReference type="RefSeq" id="XP_024359454.1">
    <property type="nucleotide sequence ID" value="XM_024503686.2"/>
</dbReference>
<dbReference type="EMBL" id="ABEU02000021">
    <property type="protein sequence ID" value="PNR31868.1"/>
    <property type="molecule type" value="Genomic_DNA"/>
</dbReference>
<dbReference type="InterPro" id="IPR019138">
    <property type="entry name" value="De-etiolated_protein_1_Det1"/>
</dbReference>
<dbReference type="PANTHER" id="PTHR13374:SF3">
    <property type="entry name" value="DET1 HOMOLOG"/>
    <property type="match status" value="1"/>
</dbReference>
<proteinExistence type="predicted"/>
<gene>
    <name evidence="4" type="primary">LOC112274312</name>
    <name evidence="3" type="ORF">PHYPA_025991</name>
</gene>
<dbReference type="GO" id="GO:0016567">
    <property type="term" value="P:protein ubiquitination"/>
    <property type="evidence" value="ECO:0000318"/>
    <property type="project" value="GO_Central"/>
</dbReference>